<sequence length="65" mass="7325">MKLVDDEDMETMVAFYCHIGSVNTNPIQLFAELADMEPAEDFTPFSEKYGVQDPCAEVPRVPVDK</sequence>
<proteinExistence type="predicted"/>
<evidence type="ECO:0000313" key="1">
    <source>
        <dbReference type="EMBL" id="PPS17472.1"/>
    </source>
</evidence>
<gene>
    <name evidence="1" type="ORF">GOBAR_AA03112</name>
</gene>
<name>A0A2P5YPG0_GOSBA</name>
<dbReference type="EMBL" id="KZ662922">
    <property type="protein sequence ID" value="PPS17472.1"/>
    <property type="molecule type" value="Genomic_DNA"/>
</dbReference>
<protein>
    <submittedName>
        <fullName evidence="1">Uncharacterized protein</fullName>
    </submittedName>
</protein>
<dbReference type="AlphaFoldDB" id="A0A2P5YPG0"/>
<accession>A0A2P5YPG0</accession>
<dbReference type="Proteomes" id="UP000239757">
    <property type="component" value="Unassembled WGS sequence"/>
</dbReference>
<reference evidence="1 2" key="1">
    <citation type="submission" date="2015-01" db="EMBL/GenBank/DDBJ databases">
        <title>Genome of allotetraploid Gossypium barbadense reveals genomic plasticity and fiber elongation in cotton evolution.</title>
        <authorList>
            <person name="Chen X."/>
            <person name="Liu X."/>
            <person name="Zhao B."/>
            <person name="Zheng H."/>
            <person name="Hu Y."/>
            <person name="Lu G."/>
            <person name="Yang C."/>
            <person name="Chen J."/>
            <person name="Shan C."/>
            <person name="Zhang L."/>
            <person name="Zhou Y."/>
            <person name="Wang L."/>
            <person name="Guo W."/>
            <person name="Bai Y."/>
            <person name="Ruan J."/>
            <person name="Shangguan X."/>
            <person name="Mao Y."/>
            <person name="Jiang J."/>
            <person name="Zhu Y."/>
            <person name="Lei J."/>
            <person name="Kang H."/>
            <person name="Chen S."/>
            <person name="He X."/>
            <person name="Wang R."/>
            <person name="Wang Y."/>
            <person name="Chen J."/>
            <person name="Wang L."/>
            <person name="Yu S."/>
            <person name="Wang B."/>
            <person name="Wei J."/>
            <person name="Song S."/>
            <person name="Lu X."/>
            <person name="Gao Z."/>
            <person name="Gu W."/>
            <person name="Deng X."/>
            <person name="Ma D."/>
            <person name="Wang S."/>
            <person name="Liang W."/>
            <person name="Fang L."/>
            <person name="Cai C."/>
            <person name="Zhu X."/>
            <person name="Zhou B."/>
            <person name="Zhang Y."/>
            <person name="Chen Z."/>
            <person name="Xu S."/>
            <person name="Zhu R."/>
            <person name="Wang S."/>
            <person name="Zhang T."/>
            <person name="Zhao G."/>
        </authorList>
    </citation>
    <scope>NUCLEOTIDE SEQUENCE [LARGE SCALE GENOMIC DNA]</scope>
    <source>
        <strain evidence="2">cv. Xinhai21</strain>
        <tissue evidence="1">Leaf</tissue>
    </source>
</reference>
<organism evidence="1 2">
    <name type="scientific">Gossypium barbadense</name>
    <name type="common">Sea Island cotton</name>
    <name type="synonym">Hibiscus barbadensis</name>
    <dbReference type="NCBI Taxonomy" id="3634"/>
    <lineage>
        <taxon>Eukaryota</taxon>
        <taxon>Viridiplantae</taxon>
        <taxon>Streptophyta</taxon>
        <taxon>Embryophyta</taxon>
        <taxon>Tracheophyta</taxon>
        <taxon>Spermatophyta</taxon>
        <taxon>Magnoliopsida</taxon>
        <taxon>eudicotyledons</taxon>
        <taxon>Gunneridae</taxon>
        <taxon>Pentapetalae</taxon>
        <taxon>rosids</taxon>
        <taxon>malvids</taxon>
        <taxon>Malvales</taxon>
        <taxon>Malvaceae</taxon>
        <taxon>Malvoideae</taxon>
        <taxon>Gossypium</taxon>
    </lineage>
</organism>
<evidence type="ECO:0000313" key="2">
    <source>
        <dbReference type="Proteomes" id="UP000239757"/>
    </source>
</evidence>